<dbReference type="Proteomes" id="UP001431784">
    <property type="component" value="Unassembled WGS sequence"/>
</dbReference>
<dbReference type="PRINTS" id="PR01438">
    <property type="entry name" value="UNVRSLSTRESS"/>
</dbReference>
<dbReference type="PANTHER" id="PTHR46268:SF6">
    <property type="entry name" value="UNIVERSAL STRESS PROTEIN UP12"/>
    <property type="match status" value="1"/>
</dbReference>
<dbReference type="PANTHER" id="PTHR46268">
    <property type="entry name" value="STRESS RESPONSE PROTEIN NHAX"/>
    <property type="match status" value="1"/>
</dbReference>
<name>A0ABT5T969_9RHOB</name>
<dbReference type="Pfam" id="PF00582">
    <property type="entry name" value="Usp"/>
    <property type="match status" value="1"/>
</dbReference>
<dbReference type="InterPro" id="IPR006015">
    <property type="entry name" value="Universal_stress_UspA"/>
</dbReference>
<reference evidence="3" key="1">
    <citation type="submission" date="2023-02" db="EMBL/GenBank/DDBJ databases">
        <title>Description of Roseinatronobacter alkalisoli sp. nov., an alkaliphilic bacerium isolated from soda soil.</title>
        <authorList>
            <person name="Wei W."/>
        </authorList>
    </citation>
    <scope>NUCLEOTIDE SEQUENCE</scope>
    <source>
        <strain evidence="3">HJB301</strain>
    </source>
</reference>
<dbReference type="EMBL" id="JAQZSM010000009">
    <property type="protein sequence ID" value="MDD7971669.1"/>
    <property type="molecule type" value="Genomic_DNA"/>
</dbReference>
<dbReference type="Gene3D" id="3.40.50.620">
    <property type="entry name" value="HUPs"/>
    <property type="match status" value="1"/>
</dbReference>
<organism evidence="3 4">
    <name type="scientific">Roseinatronobacter alkalisoli</name>
    <dbReference type="NCBI Taxonomy" id="3028235"/>
    <lineage>
        <taxon>Bacteria</taxon>
        <taxon>Pseudomonadati</taxon>
        <taxon>Pseudomonadota</taxon>
        <taxon>Alphaproteobacteria</taxon>
        <taxon>Rhodobacterales</taxon>
        <taxon>Paracoccaceae</taxon>
        <taxon>Roseinatronobacter</taxon>
    </lineage>
</organism>
<dbReference type="RefSeq" id="WP_274352349.1">
    <property type="nucleotide sequence ID" value="NZ_JAQZSM010000009.1"/>
</dbReference>
<comment type="caution">
    <text evidence="3">The sequence shown here is derived from an EMBL/GenBank/DDBJ whole genome shotgun (WGS) entry which is preliminary data.</text>
</comment>
<evidence type="ECO:0000313" key="3">
    <source>
        <dbReference type="EMBL" id="MDD7971669.1"/>
    </source>
</evidence>
<comment type="similarity">
    <text evidence="1">Belongs to the universal stress protein A family.</text>
</comment>
<protein>
    <submittedName>
        <fullName evidence="3">Universal stress protein</fullName>
    </submittedName>
</protein>
<dbReference type="InterPro" id="IPR014729">
    <property type="entry name" value="Rossmann-like_a/b/a_fold"/>
</dbReference>
<accession>A0ABT5T969</accession>
<evidence type="ECO:0000256" key="1">
    <source>
        <dbReference type="ARBA" id="ARBA00008791"/>
    </source>
</evidence>
<evidence type="ECO:0000259" key="2">
    <source>
        <dbReference type="Pfam" id="PF00582"/>
    </source>
</evidence>
<gene>
    <name evidence="3" type="ORF">PUT78_11195</name>
</gene>
<dbReference type="InterPro" id="IPR006016">
    <property type="entry name" value="UspA"/>
</dbReference>
<sequence length="138" mass="14832">MYKHILVTVAYDEGHDASPSLRVARALADAGAQISLIHVMDPPPSFAISYLPDGWRDEMHDAIEADLTTLAGDWENTAVHVTEGDAAQQILDVAQMQGVDCIVIASHRPGTQGLFLGSTATKVVSRTQCAVHVVRRAT</sequence>
<proteinExistence type="inferred from homology"/>
<keyword evidence="4" id="KW-1185">Reference proteome</keyword>
<dbReference type="CDD" id="cd00293">
    <property type="entry name" value="USP-like"/>
    <property type="match status" value="1"/>
</dbReference>
<dbReference type="SUPFAM" id="SSF52402">
    <property type="entry name" value="Adenine nucleotide alpha hydrolases-like"/>
    <property type="match status" value="1"/>
</dbReference>
<feature type="domain" description="UspA" evidence="2">
    <location>
        <begin position="1"/>
        <end position="135"/>
    </location>
</feature>
<evidence type="ECO:0000313" key="4">
    <source>
        <dbReference type="Proteomes" id="UP001431784"/>
    </source>
</evidence>